<accession>A0A8H3WDI3</accession>
<dbReference type="AlphaFoldDB" id="A0A8H3WDI3"/>
<dbReference type="InterPro" id="IPR011990">
    <property type="entry name" value="TPR-like_helical_dom_sf"/>
</dbReference>
<dbReference type="OrthoDB" id="423576at2759"/>
<keyword evidence="2" id="KW-1185">Reference proteome</keyword>
<sequence length="899" mass="101157">MKIRQSSLLRALQGVATATKTGESEVESIKRWISSASTAGDSDGKGGVKGLSFDEWQRSLEVGLLDEGEDLQQLASLTLAIAFLRETCRQDRPAHADKLSRCWDLVHGALTCKALTRDLFTASRSAQGFLAVPLCSLLEDGNIDELFRLHVWLPDGMRGNAEFAPHSHQPFAQSWILAGEGKDHPYRVEPVGEAEQATHAEYALAWNDANSKSHSAAYKTHQAYSIVQNTGRLVRATETTEAVHTRNSSYTIPAKSFHRTEVAPDVLHATLFFFDSHRGFFKDAGVLGPKNGNSFAQLRDPAGITPFALAEKVETVRSWEFHMNEGRRHAQRTEWEHALRSFNNAIELCKSDKYFPNANRYEYLVLGELGNTNRRFGRYETAKNILESSITEMKPSMQRVEFSGELGVTYRHMDRLEDAKRAFEMQYDTARGLGLEQEMCRAIGNLGMVNYQLSHQCKDDGLLDLAIKQLAERVKSARRLKGEIEKRSGPNVRITPLDMLNTWETIGLARLSICHYARGNVQEAVRSALASLQMTETSPDTTVRAISRFFYGRALLLEGRRKEALGLFNTPGTCTPVIAFAKEPSEEHRGYLRELVGVGADMEIVDEHGYTALDHAVFNGDSETEAVVLDGLGKKGAANIAQRQAEARLRKGYRELFQEHMRPTLLGGGGDKVRDVRRVYADALATDGEKGKMFDVFKFMRWEDFRKFGRLPRSSDGLVRELLSRPAETVEAGAEFVIFFSYRWINKEPGAKSPDDGAHTQYRRMQTAVEQFLCLYPTVDPNKLGIWMDFACVDQDEPSAGVSALPMIIAQCDAMISLVNDQYFDRGWCSVEVMMAQTLRNAYGISWLEHVHQDEHEYGSGWRLGKAENREIVMKDKLLTYEEDRSKVMFLERQSKLLG</sequence>
<reference evidence="1 2" key="1">
    <citation type="submission" date="2019-12" db="EMBL/GenBank/DDBJ databases">
        <title>A genome sequence resource for the geographically widespread anthracnose pathogen Colletotrichum asianum.</title>
        <authorList>
            <person name="Meng Y."/>
        </authorList>
    </citation>
    <scope>NUCLEOTIDE SEQUENCE [LARGE SCALE GENOMIC DNA]</scope>
    <source>
        <strain evidence="1 2">ICMP 18580</strain>
    </source>
</reference>
<dbReference type="SUPFAM" id="SSF48452">
    <property type="entry name" value="TPR-like"/>
    <property type="match status" value="2"/>
</dbReference>
<dbReference type="EMBL" id="WOWK01000045">
    <property type="protein sequence ID" value="KAF0324245.1"/>
    <property type="molecule type" value="Genomic_DNA"/>
</dbReference>
<protein>
    <submittedName>
        <fullName evidence="1">Uncharacterized protein</fullName>
    </submittedName>
</protein>
<comment type="caution">
    <text evidence="1">The sequence shown here is derived from an EMBL/GenBank/DDBJ whole genome shotgun (WGS) entry which is preliminary data.</text>
</comment>
<name>A0A8H3WDI3_9PEZI</name>
<organism evidence="1 2">
    <name type="scientific">Colletotrichum asianum</name>
    <dbReference type="NCBI Taxonomy" id="702518"/>
    <lineage>
        <taxon>Eukaryota</taxon>
        <taxon>Fungi</taxon>
        <taxon>Dikarya</taxon>
        <taxon>Ascomycota</taxon>
        <taxon>Pezizomycotina</taxon>
        <taxon>Sordariomycetes</taxon>
        <taxon>Hypocreomycetidae</taxon>
        <taxon>Glomerellales</taxon>
        <taxon>Glomerellaceae</taxon>
        <taxon>Colletotrichum</taxon>
        <taxon>Colletotrichum gloeosporioides species complex</taxon>
    </lineage>
</organism>
<evidence type="ECO:0000313" key="2">
    <source>
        <dbReference type="Proteomes" id="UP000434172"/>
    </source>
</evidence>
<dbReference type="Gene3D" id="1.25.40.10">
    <property type="entry name" value="Tetratricopeptide repeat domain"/>
    <property type="match status" value="1"/>
</dbReference>
<gene>
    <name evidence="1" type="ORF">GQ607_008419</name>
</gene>
<proteinExistence type="predicted"/>
<evidence type="ECO:0000313" key="1">
    <source>
        <dbReference type="EMBL" id="KAF0324245.1"/>
    </source>
</evidence>
<dbReference type="Proteomes" id="UP000434172">
    <property type="component" value="Unassembled WGS sequence"/>
</dbReference>